<proteinExistence type="inferred from homology"/>
<accession>A0A8J2XVF3</accession>
<comment type="similarity">
    <text evidence="2">Belongs to the UPF0053 family.</text>
</comment>
<dbReference type="Pfam" id="PF00571">
    <property type="entry name" value="CBS"/>
    <property type="match status" value="1"/>
</dbReference>
<keyword evidence="7" id="KW-0129">CBS domain</keyword>
<evidence type="ECO:0000259" key="10">
    <source>
        <dbReference type="SMART" id="SM01091"/>
    </source>
</evidence>
<dbReference type="AlphaFoldDB" id="A0A8J2XVF3"/>
<dbReference type="InterPro" id="IPR044751">
    <property type="entry name" value="Ion_transp-like_CBS"/>
</dbReference>
<protein>
    <submittedName>
        <fullName evidence="11">Membrane protein</fullName>
    </submittedName>
</protein>
<feature type="transmembrane region" description="Helical" evidence="9">
    <location>
        <begin position="213"/>
        <end position="231"/>
    </location>
</feature>
<dbReference type="SUPFAM" id="SSF54631">
    <property type="entry name" value="CBS-domain pair"/>
    <property type="match status" value="1"/>
</dbReference>
<sequence length="521" mass="56971">MEWLFDPTIWLGLLTLVILEIVLGIDNLIFIAILADKLPPRQRDRARIVGLSLALIMRLGLLSAVSWLVTWTTPLFSIGPFPFSGRDLVLLLGGLFLLFKSTTELHDRLEGKTHTHSQSKVYASFGVVVAQIVVLDAVFSLDAVITAVGMVNELGVMMAAVIISIMIMMWASKPLTAFVNAHPTVVVLCLSFLLMIGLSLVSEGLGFEIPKGYLYGAIGFSIMIEFFNQLARRNFMKLQSAIPLRDRTADAVLRLLGSRQRANGQEEEAPAVPQPEEHAFGIEERNMVSGVLSLGERSIRSIMTPRSDISWVDLDDDPDKIILQLRETPHSLMPVCRGDLDNIIGLARTKDLIGDLAATGAINEQGSLRQPIILPHSAGVLHAMAILKRSPGQLVLAVDEFGSIHGLLTPIDILEAIAGEFPDEDERPTVQADGENRWKIDGTADLHYLEQVLETHGLVTEDANYTSLAGLLLNRFENFPEPGAALEINGLRYEVAGVDGRRITTVIASRIPADAADETEA</sequence>
<dbReference type="CDD" id="cd04590">
    <property type="entry name" value="CBS_pair_CorC_HlyC_assoc"/>
    <property type="match status" value="1"/>
</dbReference>
<dbReference type="PANTHER" id="PTHR22777:SF15">
    <property type="entry name" value="UPF0053 INNER MEMBRANE PROTEIN YOAE"/>
    <property type="match status" value="1"/>
</dbReference>
<evidence type="ECO:0000256" key="3">
    <source>
        <dbReference type="ARBA" id="ARBA00022475"/>
    </source>
</evidence>
<keyword evidence="6 9" id="KW-1133">Transmembrane helix</keyword>
<dbReference type="InterPro" id="IPR046342">
    <property type="entry name" value="CBS_dom_sf"/>
</dbReference>
<evidence type="ECO:0000256" key="2">
    <source>
        <dbReference type="ARBA" id="ARBA00006337"/>
    </source>
</evidence>
<dbReference type="RefSeq" id="WP_188396509.1">
    <property type="nucleotide sequence ID" value="NZ_BMCG01000005.1"/>
</dbReference>
<dbReference type="Gene3D" id="3.10.580.10">
    <property type="entry name" value="CBS-domain"/>
    <property type="match status" value="1"/>
</dbReference>
<dbReference type="GO" id="GO:0050660">
    <property type="term" value="F:flavin adenine dinucleotide binding"/>
    <property type="evidence" value="ECO:0007669"/>
    <property type="project" value="InterPro"/>
</dbReference>
<dbReference type="EMBL" id="BMCG01000005">
    <property type="protein sequence ID" value="GGC14324.1"/>
    <property type="molecule type" value="Genomic_DNA"/>
</dbReference>
<dbReference type="InterPro" id="IPR005170">
    <property type="entry name" value="Transptr-assoc_dom"/>
</dbReference>
<comment type="subcellular location">
    <subcellularLocation>
        <location evidence="1">Cell membrane</location>
        <topology evidence="1">Multi-pass membrane protein</topology>
    </subcellularLocation>
</comment>
<evidence type="ECO:0000256" key="4">
    <source>
        <dbReference type="ARBA" id="ARBA00022692"/>
    </source>
</evidence>
<name>A0A8J2XVF3_9BURK</name>
<organism evidence="11 12">
    <name type="scientific">Oxalicibacterium flavum</name>
    <dbReference type="NCBI Taxonomy" id="179467"/>
    <lineage>
        <taxon>Bacteria</taxon>
        <taxon>Pseudomonadati</taxon>
        <taxon>Pseudomonadota</taxon>
        <taxon>Betaproteobacteria</taxon>
        <taxon>Burkholderiales</taxon>
        <taxon>Oxalobacteraceae</taxon>
        <taxon>Oxalicibacterium</taxon>
    </lineage>
</organism>
<feature type="transmembrane region" description="Helical" evidence="9">
    <location>
        <begin position="154"/>
        <end position="171"/>
    </location>
</feature>
<dbReference type="Proteomes" id="UP000620266">
    <property type="component" value="Unassembled WGS sequence"/>
</dbReference>
<keyword evidence="8 9" id="KW-0472">Membrane</keyword>
<feature type="transmembrane region" description="Helical" evidence="9">
    <location>
        <begin position="12"/>
        <end position="36"/>
    </location>
</feature>
<keyword evidence="3" id="KW-1003">Cell membrane</keyword>
<dbReference type="InterPro" id="IPR000644">
    <property type="entry name" value="CBS_dom"/>
</dbReference>
<dbReference type="SUPFAM" id="SSF56176">
    <property type="entry name" value="FAD-binding/transporter-associated domain-like"/>
    <property type="match status" value="1"/>
</dbReference>
<dbReference type="GO" id="GO:0005886">
    <property type="term" value="C:plasma membrane"/>
    <property type="evidence" value="ECO:0007669"/>
    <property type="project" value="UniProtKB-SubCell"/>
</dbReference>
<feature type="transmembrane region" description="Helical" evidence="9">
    <location>
        <begin position="121"/>
        <end position="148"/>
    </location>
</feature>
<dbReference type="InterPro" id="IPR005496">
    <property type="entry name" value="Integral_membrane_TerC"/>
</dbReference>
<evidence type="ECO:0000256" key="5">
    <source>
        <dbReference type="ARBA" id="ARBA00022737"/>
    </source>
</evidence>
<dbReference type="InterPro" id="IPR036318">
    <property type="entry name" value="FAD-bd_PCMH-like_sf"/>
</dbReference>
<keyword evidence="5" id="KW-0677">Repeat</keyword>
<comment type="caution">
    <text evidence="11">The sequence shown here is derived from an EMBL/GenBank/DDBJ whole genome shotgun (WGS) entry which is preliminary data.</text>
</comment>
<feature type="domain" description="Transporter-associated" evidence="10">
    <location>
        <begin position="431"/>
        <end position="512"/>
    </location>
</feature>
<dbReference type="Pfam" id="PF03741">
    <property type="entry name" value="TerC"/>
    <property type="match status" value="1"/>
</dbReference>
<keyword evidence="4 9" id="KW-0812">Transmembrane</keyword>
<evidence type="ECO:0000256" key="9">
    <source>
        <dbReference type="SAM" id="Phobius"/>
    </source>
</evidence>
<keyword evidence="12" id="KW-1185">Reference proteome</keyword>
<dbReference type="Gene3D" id="3.30.465.10">
    <property type="match status" value="1"/>
</dbReference>
<dbReference type="Pfam" id="PF03471">
    <property type="entry name" value="CorC_HlyC"/>
    <property type="match status" value="1"/>
</dbReference>
<evidence type="ECO:0000256" key="1">
    <source>
        <dbReference type="ARBA" id="ARBA00004651"/>
    </source>
</evidence>
<evidence type="ECO:0000256" key="8">
    <source>
        <dbReference type="ARBA" id="ARBA00023136"/>
    </source>
</evidence>
<evidence type="ECO:0000256" key="6">
    <source>
        <dbReference type="ARBA" id="ARBA00022989"/>
    </source>
</evidence>
<feature type="transmembrane region" description="Helical" evidence="9">
    <location>
        <begin position="48"/>
        <end position="69"/>
    </location>
</feature>
<reference evidence="11" key="1">
    <citation type="journal article" date="2014" name="Int. J. Syst. Evol. Microbiol.">
        <title>Complete genome sequence of Corynebacterium casei LMG S-19264T (=DSM 44701T), isolated from a smear-ripened cheese.</title>
        <authorList>
            <consortium name="US DOE Joint Genome Institute (JGI-PGF)"/>
            <person name="Walter F."/>
            <person name="Albersmeier A."/>
            <person name="Kalinowski J."/>
            <person name="Ruckert C."/>
        </authorList>
    </citation>
    <scope>NUCLEOTIDE SEQUENCE</scope>
    <source>
        <strain evidence="11">CCM 7086</strain>
    </source>
</reference>
<dbReference type="InterPro" id="IPR016169">
    <property type="entry name" value="FAD-bd_PCMH_sub2"/>
</dbReference>
<dbReference type="PANTHER" id="PTHR22777">
    <property type="entry name" value="HEMOLYSIN-RELATED"/>
    <property type="match status" value="1"/>
</dbReference>
<dbReference type="SMART" id="SM01091">
    <property type="entry name" value="CorC_HlyC"/>
    <property type="match status" value="1"/>
</dbReference>
<feature type="transmembrane region" description="Helical" evidence="9">
    <location>
        <begin position="183"/>
        <end position="201"/>
    </location>
</feature>
<evidence type="ECO:0000256" key="7">
    <source>
        <dbReference type="ARBA" id="ARBA00023122"/>
    </source>
</evidence>
<evidence type="ECO:0000313" key="12">
    <source>
        <dbReference type="Proteomes" id="UP000620266"/>
    </source>
</evidence>
<gene>
    <name evidence="11" type="ORF">GCM10007205_23940</name>
</gene>
<evidence type="ECO:0000313" key="11">
    <source>
        <dbReference type="EMBL" id="GGC14324.1"/>
    </source>
</evidence>
<reference evidence="11" key="2">
    <citation type="submission" date="2020-09" db="EMBL/GenBank/DDBJ databases">
        <authorList>
            <person name="Sun Q."/>
            <person name="Sedlacek I."/>
        </authorList>
    </citation>
    <scope>NUCLEOTIDE SEQUENCE</scope>
    <source>
        <strain evidence="11">CCM 7086</strain>
    </source>
</reference>